<evidence type="ECO:0000313" key="6">
    <source>
        <dbReference type="EMBL" id="JAG53797.1"/>
    </source>
</evidence>
<feature type="compositionally biased region" description="Basic and acidic residues" evidence="2">
    <location>
        <begin position="457"/>
        <end position="467"/>
    </location>
</feature>
<name>A0A0A9Z9L6_LYGHE</name>
<dbReference type="EMBL" id="GBRD01000723">
    <property type="protein sequence ID" value="JAG65098.1"/>
    <property type="molecule type" value="Transcribed_RNA"/>
</dbReference>
<evidence type="ECO:0000313" key="3">
    <source>
        <dbReference type="EMBL" id="JAG38510.1"/>
    </source>
</evidence>
<keyword evidence="1" id="KW-0193">Cuticle</keyword>
<gene>
    <name evidence="3" type="primary">17_5</name>
    <name evidence="5" type="synonym">17_2</name>
    <name evidence="4" type="synonym">17_6</name>
    <name evidence="3" type="synonym">LCP16</name>
    <name evidence="4" type="ORF">CM83_34431</name>
    <name evidence="3" type="ORF">CM83_34433</name>
    <name evidence="5" type="ORF">CM83_34441</name>
</gene>
<feature type="compositionally biased region" description="Polar residues" evidence="2">
    <location>
        <begin position="313"/>
        <end position="344"/>
    </location>
</feature>
<dbReference type="EMBL" id="GBHO01005094">
    <property type="protein sequence ID" value="JAG38510.1"/>
    <property type="molecule type" value="Transcribed_RNA"/>
</dbReference>
<feature type="region of interest" description="Disordered" evidence="2">
    <location>
        <begin position="119"/>
        <end position="150"/>
    </location>
</feature>
<reference evidence="3" key="2">
    <citation type="submission" date="2014-07" db="EMBL/GenBank/DDBJ databases">
        <authorList>
            <person name="Hull J."/>
        </authorList>
    </citation>
    <scope>NUCLEOTIDE SEQUENCE</scope>
</reference>
<feature type="compositionally biased region" description="Polar residues" evidence="2">
    <location>
        <begin position="659"/>
        <end position="672"/>
    </location>
</feature>
<feature type="region of interest" description="Disordered" evidence="2">
    <location>
        <begin position="190"/>
        <end position="220"/>
    </location>
</feature>
<dbReference type="GO" id="GO:0042302">
    <property type="term" value="F:structural constituent of cuticle"/>
    <property type="evidence" value="ECO:0007669"/>
    <property type="project" value="UniProtKB-UniRule"/>
</dbReference>
<evidence type="ECO:0000256" key="1">
    <source>
        <dbReference type="PROSITE-ProRule" id="PRU00497"/>
    </source>
</evidence>
<feature type="region of interest" description="Disordered" evidence="2">
    <location>
        <begin position="309"/>
        <end position="394"/>
    </location>
</feature>
<evidence type="ECO:0000313" key="4">
    <source>
        <dbReference type="EMBL" id="JAG38512.1"/>
    </source>
</evidence>
<protein>
    <submittedName>
        <fullName evidence="3">Larval cuticle protein 16/17</fullName>
    </submittedName>
</protein>
<evidence type="ECO:0000256" key="2">
    <source>
        <dbReference type="SAM" id="MobiDB-lite"/>
    </source>
</evidence>
<dbReference type="Pfam" id="PF00379">
    <property type="entry name" value="Chitin_bind_4"/>
    <property type="match status" value="1"/>
</dbReference>
<sequence length="851" mass="93227">MMRHLSALYPLNGMVGNQPAIQQLLRKWYPLGIPMEYQFGMQPDSVTGLLGKTNPPPLNSLPIYPFIGPRISHNGYPATNTETQQLPFGSTVKVPQEPSLIKRPDDDKDQMFWNHNEVGENAPREYNGNIQSRRDNGVSPDPSISAGPSFEPLEQMSKASYISPNLNSLDPKFDAAKELNILPNKTNQLNPILFQDPTNLSKPQENQSSTLSGGSEITEPNKSFEYEIGNTSQRPSDEHPSAIVDYSKDIKVTTSDSSKLLHQPEQNSQDNKTVNQDNFKDSKDPETVLAHTEQNSANNETSGVIRYYPASARSPNTPSDHPSTLEQPGQHNPTPSNQFANYQTLAFGKPNRSKATSESSSNEPTDTKLHESAGTKYYEPTVQRYDTPESAQYNPDYNQLGERITMGSTPVRGYVDQTYGTRTPGGSPDPIALSSSNDVNRPFDQRIVSLNPSSRFTSEREFNDQKSLDPSYGNTPNSASHITYYQRTMPGSIPYPGLTASERSVSGSDKLPQPIGNKIPDTPYLTEKYTLSKSPTLISNQKIDSPELNSEEQIDEDGAIRHYGKVHHTTKGYITYYPSNIKTDRIIGSGLPSDQRYVYTVNNRAVPGGDSSLSTPRILSETITKVHSLPIGESSQVSTTDESGDNAPKLVMSEGDQHLPSSALNGSTTRSLSSTNRFMNSVDLESPNEISLPEDSNAERLQAKFAAVGESAIGSSGIKMVTASQSQGSSKMAYSSYPASSFNTHHSMTPIQYISKPVTTQVRYSIVPATYRSASGAQIGPVVTSQALNGLKPMIPMMLTLPKGKRGVVTRGKYSYTGPDGKTVTTNWYVDETGFHVEDNQSTTTEAPKTS</sequence>
<feature type="region of interest" description="Disordered" evidence="2">
    <location>
        <begin position="255"/>
        <end position="285"/>
    </location>
</feature>
<feature type="region of interest" description="Disordered" evidence="2">
    <location>
        <begin position="630"/>
        <end position="672"/>
    </location>
</feature>
<proteinExistence type="predicted"/>
<dbReference type="InterPro" id="IPR000618">
    <property type="entry name" value="Insect_cuticle"/>
</dbReference>
<evidence type="ECO:0000313" key="5">
    <source>
        <dbReference type="EMBL" id="JAG39078.1"/>
    </source>
</evidence>
<reference evidence="6" key="3">
    <citation type="submission" date="2014-09" db="EMBL/GenBank/DDBJ databases">
        <authorList>
            <person name="Magalhaes I.L.F."/>
            <person name="Oliveira U."/>
            <person name="Santos F.R."/>
            <person name="Vidigal T.H.D.A."/>
            <person name="Brescovit A.D."/>
            <person name="Santos A.J."/>
        </authorList>
    </citation>
    <scope>NUCLEOTIDE SEQUENCE</scope>
</reference>
<dbReference type="EMBL" id="GBRD01012024">
    <property type="protein sequence ID" value="JAG53800.1"/>
    <property type="molecule type" value="Transcribed_RNA"/>
</dbReference>
<dbReference type="EMBL" id="GBHO01005092">
    <property type="protein sequence ID" value="JAG38512.1"/>
    <property type="molecule type" value="Transcribed_RNA"/>
</dbReference>
<accession>A0A0A9Z9L6</accession>
<dbReference type="EMBL" id="GBRD01012027">
    <property type="protein sequence ID" value="JAG53797.1"/>
    <property type="molecule type" value="Transcribed_RNA"/>
</dbReference>
<organism evidence="3">
    <name type="scientific">Lygus hesperus</name>
    <name type="common">Western plant bug</name>
    <dbReference type="NCBI Taxonomy" id="30085"/>
    <lineage>
        <taxon>Eukaryota</taxon>
        <taxon>Metazoa</taxon>
        <taxon>Ecdysozoa</taxon>
        <taxon>Arthropoda</taxon>
        <taxon>Hexapoda</taxon>
        <taxon>Insecta</taxon>
        <taxon>Pterygota</taxon>
        <taxon>Neoptera</taxon>
        <taxon>Paraneoptera</taxon>
        <taxon>Hemiptera</taxon>
        <taxon>Heteroptera</taxon>
        <taxon>Panheteroptera</taxon>
        <taxon>Cimicomorpha</taxon>
        <taxon>Miridae</taxon>
        <taxon>Mirini</taxon>
        <taxon>Lygus</taxon>
    </lineage>
</organism>
<dbReference type="AlphaFoldDB" id="A0A0A9Z9L6"/>
<feature type="region of interest" description="Disordered" evidence="2">
    <location>
        <begin position="455"/>
        <end position="477"/>
    </location>
</feature>
<feature type="compositionally biased region" description="Polar residues" evidence="2">
    <location>
        <begin position="353"/>
        <end position="364"/>
    </location>
</feature>
<dbReference type="EMBL" id="GBHO01004526">
    <property type="protein sequence ID" value="JAG39078.1"/>
    <property type="molecule type" value="Transcribed_RNA"/>
</dbReference>
<dbReference type="PROSITE" id="PS51155">
    <property type="entry name" value="CHIT_BIND_RR_2"/>
    <property type="match status" value="1"/>
</dbReference>
<feature type="compositionally biased region" description="Polar residues" evidence="2">
    <location>
        <begin position="255"/>
        <end position="277"/>
    </location>
</feature>
<reference evidence="3" key="1">
    <citation type="journal article" date="2014" name="PLoS ONE">
        <title>Transcriptome-Based Identification of ABC Transporters in the Western Tarnished Plant Bug Lygus hesperus.</title>
        <authorList>
            <person name="Hull J.J."/>
            <person name="Chaney K."/>
            <person name="Geib S.M."/>
            <person name="Fabrick J.A."/>
            <person name="Brent C.S."/>
            <person name="Walsh D."/>
            <person name="Lavine L.C."/>
        </authorList>
    </citation>
    <scope>NUCLEOTIDE SEQUENCE</scope>
</reference>